<dbReference type="GeneID" id="115829233"/>
<keyword evidence="8 14" id="KW-0472">Membrane</keyword>
<feature type="transmembrane region" description="Helical" evidence="14">
    <location>
        <begin position="98"/>
        <end position="120"/>
    </location>
</feature>
<dbReference type="PRINTS" id="PR00245">
    <property type="entry name" value="OLFACTORYR"/>
</dbReference>
<evidence type="ECO:0000256" key="4">
    <source>
        <dbReference type="ARBA" id="ARBA00022692"/>
    </source>
</evidence>
<feature type="domain" description="G-protein coupled receptors family 1 profile" evidence="15">
    <location>
        <begin position="41"/>
        <end position="291"/>
    </location>
</feature>
<dbReference type="PROSITE" id="PS50262">
    <property type="entry name" value="G_PROTEIN_RECEP_F1_2"/>
    <property type="match status" value="1"/>
</dbReference>
<dbReference type="InterPro" id="IPR000276">
    <property type="entry name" value="GPCR_Rhodpsn"/>
</dbReference>
<dbReference type="InterPro" id="IPR017452">
    <property type="entry name" value="GPCR_Rhodpsn_7TM"/>
</dbReference>
<keyword evidence="3 14" id="KW-0716">Sensory transduction</keyword>
<evidence type="ECO:0000256" key="6">
    <source>
        <dbReference type="ARBA" id="ARBA00022989"/>
    </source>
</evidence>
<dbReference type="Gene3D" id="1.20.1070.10">
    <property type="entry name" value="Rhodopsin 7-helix transmembrane proteins"/>
    <property type="match status" value="1"/>
</dbReference>
<proteinExistence type="inferred from homology"/>
<feature type="transmembrane region" description="Helical" evidence="14">
    <location>
        <begin position="240"/>
        <end position="262"/>
    </location>
</feature>
<evidence type="ECO:0000256" key="2">
    <source>
        <dbReference type="ARBA" id="ARBA00022475"/>
    </source>
</evidence>
<evidence type="ECO:0000256" key="9">
    <source>
        <dbReference type="ARBA" id="ARBA00023157"/>
    </source>
</evidence>
<dbReference type="GO" id="GO:0004984">
    <property type="term" value="F:olfactory receptor activity"/>
    <property type="evidence" value="ECO:0007669"/>
    <property type="project" value="InterPro"/>
</dbReference>
<keyword evidence="9" id="KW-1015">Disulfide bond</keyword>
<dbReference type="GO" id="GO:0005549">
    <property type="term" value="F:odorant binding"/>
    <property type="evidence" value="ECO:0007669"/>
    <property type="project" value="TreeGrafter"/>
</dbReference>
<dbReference type="InterPro" id="IPR000725">
    <property type="entry name" value="Olfact_rcpt"/>
</dbReference>
<dbReference type="OrthoDB" id="10254436at2759"/>
<evidence type="ECO:0000256" key="13">
    <source>
        <dbReference type="RuleBase" id="RU000688"/>
    </source>
</evidence>
<dbReference type="SUPFAM" id="SSF81321">
    <property type="entry name" value="Family A G protein-coupled receptor-like"/>
    <property type="match status" value="1"/>
</dbReference>
<accession>A0A6J2WXY9</accession>
<dbReference type="PANTHER" id="PTHR26451:SF854">
    <property type="entry name" value="ODORANT RECEPTOR-RELATED"/>
    <property type="match status" value="1"/>
</dbReference>
<feature type="transmembrane region" description="Helical" evidence="14">
    <location>
        <begin position="208"/>
        <end position="228"/>
    </location>
</feature>
<evidence type="ECO:0000259" key="15">
    <source>
        <dbReference type="PROSITE" id="PS50262"/>
    </source>
</evidence>
<keyword evidence="5 14" id="KW-0552">Olfaction</keyword>
<keyword evidence="6 14" id="KW-1133">Transmembrane helix</keyword>
<protein>
    <recommendedName>
        <fullName evidence="14">Olfactory receptor</fullName>
    </recommendedName>
</protein>
<dbReference type="Proteomes" id="UP000504632">
    <property type="component" value="Chromosome 16"/>
</dbReference>
<dbReference type="GO" id="GO:0005886">
    <property type="term" value="C:plasma membrane"/>
    <property type="evidence" value="ECO:0007669"/>
    <property type="project" value="UniProtKB-SubCell"/>
</dbReference>
<evidence type="ECO:0000256" key="12">
    <source>
        <dbReference type="ARBA" id="ARBA00023224"/>
    </source>
</evidence>
<feature type="transmembrane region" description="Helical" evidence="14">
    <location>
        <begin position="25"/>
        <end position="48"/>
    </location>
</feature>
<evidence type="ECO:0000256" key="1">
    <source>
        <dbReference type="ARBA" id="ARBA00004651"/>
    </source>
</evidence>
<dbReference type="InterPro" id="IPR052921">
    <property type="entry name" value="GPCR1_Superfamily_Member"/>
</dbReference>
<reference evidence="17" key="1">
    <citation type="submission" date="2025-08" db="UniProtKB">
        <authorList>
            <consortium name="RefSeq"/>
        </authorList>
    </citation>
    <scope>IDENTIFICATION</scope>
</reference>
<dbReference type="InParanoid" id="A0A6J2WXY9"/>
<evidence type="ECO:0000256" key="8">
    <source>
        <dbReference type="ARBA" id="ARBA00023136"/>
    </source>
</evidence>
<evidence type="ECO:0000256" key="14">
    <source>
        <dbReference type="RuleBase" id="RU363047"/>
    </source>
</evidence>
<evidence type="ECO:0000256" key="11">
    <source>
        <dbReference type="ARBA" id="ARBA00023180"/>
    </source>
</evidence>
<evidence type="ECO:0000313" key="16">
    <source>
        <dbReference type="Proteomes" id="UP000504632"/>
    </source>
</evidence>
<feature type="transmembrane region" description="Helical" evidence="14">
    <location>
        <begin position="274"/>
        <end position="293"/>
    </location>
</feature>
<dbReference type="GO" id="GO:0004930">
    <property type="term" value="F:G protein-coupled receptor activity"/>
    <property type="evidence" value="ECO:0007669"/>
    <property type="project" value="UniProtKB-KW"/>
</dbReference>
<evidence type="ECO:0000256" key="7">
    <source>
        <dbReference type="ARBA" id="ARBA00023040"/>
    </source>
</evidence>
<keyword evidence="4 13" id="KW-0812">Transmembrane</keyword>
<dbReference type="FunFam" id="1.20.1070.10:FF:000024">
    <property type="entry name" value="Olfactory receptor"/>
    <property type="match status" value="1"/>
</dbReference>
<gene>
    <name evidence="17" type="primary">LOC115829233</name>
</gene>
<dbReference type="PANTHER" id="PTHR26451">
    <property type="entry name" value="G_PROTEIN_RECEP_F1_2 DOMAIN-CONTAINING PROTEIN"/>
    <property type="match status" value="1"/>
</dbReference>
<sequence>MKSVDSNASSLWRMESLGIPPSGTYPVFIAGLFTYCLILTCNITVLLAISLDHHLHKPMYVLLFNLSVNDVLGATALFPQLISSILRQNRDISPAACLIQAILVHFYGTGAVIILSVMAYDRYVAICRPLLYHSVMTPSKVRMIIVAMWTTNTIVIGVLFLLLTRFRFCRNVVPTDTCCTNPSLTKMICEDTSVNNYYGLALTSSFEVASTAIVVFTYIQILITCLFNKQADTKRKAIRTCATHLVVFITYQINACFFILSHRFEQVSPYLRRSVGVSILVFPPILNPLIYGLNTKEIRSKVIYMFRKHYVSSQKC</sequence>
<feature type="transmembrane region" description="Helical" evidence="14">
    <location>
        <begin position="60"/>
        <end position="78"/>
    </location>
</feature>
<dbReference type="AlphaFoldDB" id="A0A6J2WXY9"/>
<keyword evidence="7 13" id="KW-0297">G-protein coupled receptor</keyword>
<feature type="transmembrane region" description="Helical" evidence="14">
    <location>
        <begin position="141"/>
        <end position="163"/>
    </location>
</feature>
<dbReference type="PRINTS" id="PR00237">
    <property type="entry name" value="GPCRRHODOPSN"/>
</dbReference>
<keyword evidence="2 14" id="KW-1003">Cell membrane</keyword>
<evidence type="ECO:0000256" key="5">
    <source>
        <dbReference type="ARBA" id="ARBA00022725"/>
    </source>
</evidence>
<comment type="subcellular location">
    <subcellularLocation>
        <location evidence="1 14">Cell membrane</location>
        <topology evidence="1 14">Multi-pass membrane protein</topology>
    </subcellularLocation>
</comment>
<comment type="similarity">
    <text evidence="13">Belongs to the G-protein coupled receptor 1 family.</text>
</comment>
<keyword evidence="10 13" id="KW-0675">Receptor</keyword>
<dbReference type="Pfam" id="PF13853">
    <property type="entry name" value="7tm_4"/>
    <property type="match status" value="1"/>
</dbReference>
<keyword evidence="16" id="KW-1185">Reference proteome</keyword>
<evidence type="ECO:0000313" key="17">
    <source>
        <dbReference type="RefSeq" id="XP_030649153.1"/>
    </source>
</evidence>
<evidence type="ECO:0000256" key="3">
    <source>
        <dbReference type="ARBA" id="ARBA00022606"/>
    </source>
</evidence>
<evidence type="ECO:0000256" key="10">
    <source>
        <dbReference type="ARBA" id="ARBA00023170"/>
    </source>
</evidence>
<name>A0A6J2WXY9_CHACN</name>
<keyword evidence="11" id="KW-0325">Glycoprotein</keyword>
<organism evidence="16 17">
    <name type="scientific">Chanos chanos</name>
    <name type="common">Milkfish</name>
    <name type="synonym">Mugil chanos</name>
    <dbReference type="NCBI Taxonomy" id="29144"/>
    <lineage>
        <taxon>Eukaryota</taxon>
        <taxon>Metazoa</taxon>
        <taxon>Chordata</taxon>
        <taxon>Craniata</taxon>
        <taxon>Vertebrata</taxon>
        <taxon>Euteleostomi</taxon>
        <taxon>Actinopterygii</taxon>
        <taxon>Neopterygii</taxon>
        <taxon>Teleostei</taxon>
        <taxon>Ostariophysi</taxon>
        <taxon>Gonorynchiformes</taxon>
        <taxon>Chanidae</taxon>
        <taxon>Chanos</taxon>
    </lineage>
</organism>
<keyword evidence="12 13" id="KW-0807">Transducer</keyword>
<dbReference type="RefSeq" id="XP_030649153.1">
    <property type="nucleotide sequence ID" value="XM_030793293.1"/>
</dbReference>
<dbReference type="PROSITE" id="PS00237">
    <property type="entry name" value="G_PROTEIN_RECEP_F1_1"/>
    <property type="match status" value="1"/>
</dbReference>